<dbReference type="Gene3D" id="3.40.50.80">
    <property type="entry name" value="Nucleotide-binding domain of ferredoxin-NADP reductase (FNR) module"/>
    <property type="match status" value="1"/>
</dbReference>
<reference evidence="1" key="1">
    <citation type="submission" date="2023-07" db="EMBL/GenBank/DDBJ databases">
        <title>Genome content predicts the carbon catabolic preferences of heterotrophic bacteria.</title>
        <authorList>
            <person name="Gralka M."/>
        </authorList>
    </citation>
    <scope>NUCLEOTIDE SEQUENCE</scope>
    <source>
        <strain evidence="1">E2R20</strain>
    </source>
</reference>
<accession>A0AAW7YW10</accession>
<comment type="caution">
    <text evidence="1">The sequence shown here is derived from an EMBL/GenBank/DDBJ whole genome shotgun (WGS) entry which is preliminary data.</text>
</comment>
<keyword evidence="2" id="KW-1185">Reference proteome</keyword>
<evidence type="ECO:0000313" key="1">
    <source>
        <dbReference type="EMBL" id="MDO6575508.1"/>
    </source>
</evidence>
<dbReference type="InterPro" id="IPR039261">
    <property type="entry name" value="FNR_nucleotide-bd"/>
</dbReference>
<feature type="non-terminal residue" evidence="1">
    <location>
        <position position="1"/>
    </location>
</feature>
<dbReference type="RefSeq" id="WP_303522608.1">
    <property type="nucleotide sequence ID" value="NZ_JAUOQO010000784.1"/>
</dbReference>
<dbReference type="AlphaFoldDB" id="A0AAW7YW10"/>
<protein>
    <recommendedName>
        <fullName evidence="3">Oxidoreductase</fullName>
    </recommendedName>
</protein>
<evidence type="ECO:0008006" key="3">
    <source>
        <dbReference type="Google" id="ProtNLM"/>
    </source>
</evidence>
<dbReference type="EMBL" id="JAUOQO010000784">
    <property type="protein sequence ID" value="MDO6575508.1"/>
    <property type="molecule type" value="Genomic_DNA"/>
</dbReference>
<organism evidence="1 2">
    <name type="scientific">Staphylococcus pasteuri_A</name>
    <dbReference type="NCBI Taxonomy" id="3062664"/>
    <lineage>
        <taxon>Bacteria</taxon>
        <taxon>Bacillati</taxon>
        <taxon>Bacillota</taxon>
        <taxon>Bacilli</taxon>
        <taxon>Bacillales</taxon>
        <taxon>Staphylococcaceae</taxon>
        <taxon>Staphylococcus</taxon>
    </lineage>
</organism>
<dbReference type="Proteomes" id="UP001170310">
    <property type="component" value="Unassembled WGS sequence"/>
</dbReference>
<evidence type="ECO:0000313" key="2">
    <source>
        <dbReference type="Proteomes" id="UP001170310"/>
    </source>
</evidence>
<gene>
    <name evidence="1" type="ORF">Q4528_15450</name>
</gene>
<feature type="non-terminal residue" evidence="1">
    <location>
        <position position="81"/>
    </location>
</feature>
<name>A0AAW7YW10_9STAP</name>
<proteinExistence type="predicted"/>
<sequence length="81" mass="9169">DKPPLAKLYYCSETIEAKFIEELQHLASGAQVDLKIIDNSSQAFLNANQLLREVDGLMQRSIWFCGPSKFSQCLQNDLAKH</sequence>